<gene>
    <name evidence="2" type="ORF">G3567_13035</name>
</gene>
<dbReference type="Proteomes" id="UP000478505">
    <property type="component" value="Unassembled WGS sequence"/>
</dbReference>
<feature type="chain" id="PRO_5025673573" description="CarboxypepD_reg-like domain-containing protein" evidence="1">
    <location>
        <begin position="23"/>
        <end position="172"/>
    </location>
</feature>
<evidence type="ECO:0008006" key="4">
    <source>
        <dbReference type="Google" id="ProtNLM"/>
    </source>
</evidence>
<keyword evidence="1" id="KW-0732">Signal</keyword>
<reference evidence="2 3" key="1">
    <citation type="submission" date="2020-02" db="EMBL/GenBank/DDBJ databases">
        <title>Flavobacteriaceae Psychroflexus bacterium YR1-1, complete genome.</title>
        <authorList>
            <person name="Li Y."/>
            <person name="Wu S."/>
        </authorList>
    </citation>
    <scope>NUCLEOTIDE SEQUENCE [LARGE SCALE GENOMIC DNA]</scope>
    <source>
        <strain evidence="2 3">YR1-1</strain>
    </source>
</reference>
<dbReference type="RefSeq" id="WP_164005757.1">
    <property type="nucleotide sequence ID" value="NZ_JAAIKD010000014.1"/>
</dbReference>
<name>A0A6B3R3R6_9FLAO</name>
<comment type="caution">
    <text evidence="2">The sequence shown here is derived from an EMBL/GenBank/DDBJ whole genome shotgun (WGS) entry which is preliminary data.</text>
</comment>
<feature type="signal peptide" evidence="1">
    <location>
        <begin position="1"/>
        <end position="22"/>
    </location>
</feature>
<evidence type="ECO:0000256" key="1">
    <source>
        <dbReference type="SAM" id="SignalP"/>
    </source>
</evidence>
<accession>A0A6B3R3R6</accession>
<evidence type="ECO:0000313" key="3">
    <source>
        <dbReference type="Proteomes" id="UP000478505"/>
    </source>
</evidence>
<organism evidence="2 3">
    <name type="scientific">Psychroflexus aurantiacus</name>
    <dbReference type="NCBI Taxonomy" id="2709310"/>
    <lineage>
        <taxon>Bacteria</taxon>
        <taxon>Pseudomonadati</taxon>
        <taxon>Bacteroidota</taxon>
        <taxon>Flavobacteriia</taxon>
        <taxon>Flavobacteriales</taxon>
        <taxon>Flavobacteriaceae</taxon>
        <taxon>Psychroflexus</taxon>
    </lineage>
</organism>
<dbReference type="EMBL" id="JAAIKD010000014">
    <property type="protein sequence ID" value="NEV95062.1"/>
    <property type="molecule type" value="Genomic_DNA"/>
</dbReference>
<dbReference type="AlphaFoldDB" id="A0A6B3R3R6"/>
<protein>
    <recommendedName>
        <fullName evidence="4">CarboxypepD_reg-like domain-containing protein</fullName>
    </recommendedName>
</protein>
<sequence length="172" mass="20335">MKMKFNYFVILCIALCCIKISAQNSIIYSGQLIYGEDDKSLPAVSIEAYDDKKLIKKTTSDLDGRFVLKVNSNINRIVFTDQFWRTLEIENLREFESSEINFGQIKLYSSEIPFVRYFSRKAEREDRRRQRQNFQDLKNNGKKILLNGKIYRMKARGNMNSFSYYVKFDNAI</sequence>
<keyword evidence="3" id="KW-1185">Reference proteome</keyword>
<evidence type="ECO:0000313" key="2">
    <source>
        <dbReference type="EMBL" id="NEV95062.1"/>
    </source>
</evidence>
<proteinExistence type="predicted"/>